<feature type="transmembrane region" description="Helical" evidence="1">
    <location>
        <begin position="297"/>
        <end position="317"/>
    </location>
</feature>
<dbReference type="Proteomes" id="UP000006281">
    <property type="component" value="Chromosome"/>
</dbReference>
<sequence length="325" mass="35321">MSDAGTAGLLDEMSSLRKRTRRERRGYWFPLLVFGLLTLGAIPLMRQFDWENSPTRRCDHHPDGRVSSCSDQPPDTAFEVPGFGRVDPLAVFNSGFIGGIAHPLALGLYWLGVLVLGFLATVWWYRWRAARVGVETSTRAYAQVTLYGLAVLLLVPLISAVTGRSIRLSHWEQRFGSVALVLLSLGAVLVAMRLSKADRAPSRRRRVLGGVAVAFTVLVVATLAAATIDKTGGLMLIAIGLLTLAVLERSAWCTVVAVAFTGVTLLANISYMGTIFYRLNWEIGPRDTNLLFNGKDVVLPGAVLIIGGVVALVGQWWTSRSGRTG</sequence>
<dbReference type="PATRIC" id="fig|1179773.3.peg.3515"/>
<feature type="transmembrane region" description="Helical" evidence="1">
    <location>
        <begin position="254"/>
        <end position="277"/>
    </location>
</feature>
<keyword evidence="1" id="KW-0472">Membrane</keyword>
<dbReference type="EMBL" id="HE804045">
    <property type="protein sequence ID" value="CCH30810.1"/>
    <property type="molecule type" value="Genomic_DNA"/>
</dbReference>
<keyword evidence="3" id="KW-1185">Reference proteome</keyword>
<evidence type="ECO:0000256" key="1">
    <source>
        <dbReference type="SAM" id="Phobius"/>
    </source>
</evidence>
<feature type="transmembrane region" description="Helical" evidence="1">
    <location>
        <begin position="104"/>
        <end position="125"/>
    </location>
</feature>
<dbReference type="KEGG" id="sesp:BN6_35120"/>
<evidence type="ECO:0000313" key="2">
    <source>
        <dbReference type="EMBL" id="CCH30810.1"/>
    </source>
</evidence>
<feature type="transmembrane region" description="Helical" evidence="1">
    <location>
        <begin position="146"/>
        <end position="163"/>
    </location>
</feature>
<dbReference type="HOGENOM" id="CLU_854975_0_0_11"/>
<feature type="transmembrane region" description="Helical" evidence="1">
    <location>
        <begin position="231"/>
        <end position="247"/>
    </location>
</feature>
<gene>
    <name evidence="2" type="ordered locus">BN6_35120</name>
</gene>
<dbReference type="STRING" id="1179773.BN6_35120"/>
<keyword evidence="1" id="KW-0812">Transmembrane</keyword>
<dbReference type="RefSeq" id="WP_015100922.1">
    <property type="nucleotide sequence ID" value="NC_019673.1"/>
</dbReference>
<organism evidence="2 3">
    <name type="scientific">Saccharothrix espanaensis (strain ATCC 51144 / DSM 44229 / JCM 9112 / NBRC 15066 / NRRL 15764)</name>
    <dbReference type="NCBI Taxonomy" id="1179773"/>
    <lineage>
        <taxon>Bacteria</taxon>
        <taxon>Bacillati</taxon>
        <taxon>Actinomycetota</taxon>
        <taxon>Actinomycetes</taxon>
        <taxon>Pseudonocardiales</taxon>
        <taxon>Pseudonocardiaceae</taxon>
        <taxon>Saccharothrix</taxon>
    </lineage>
</organism>
<keyword evidence="1" id="KW-1133">Transmembrane helix</keyword>
<evidence type="ECO:0000313" key="3">
    <source>
        <dbReference type="Proteomes" id="UP000006281"/>
    </source>
</evidence>
<dbReference type="eggNOG" id="ENOG503242C">
    <property type="taxonomic scope" value="Bacteria"/>
</dbReference>
<accession>K0JSU5</accession>
<reference evidence="2 3" key="1">
    <citation type="journal article" date="2012" name="BMC Genomics">
        <title>Complete genome sequence of Saccharothrix espanaensis DSM 44229T and comparison to the other completely sequenced Pseudonocardiaceae.</title>
        <authorList>
            <person name="Strobel T."/>
            <person name="Al-Dilaimi A."/>
            <person name="Blom J."/>
            <person name="Gessner A."/>
            <person name="Kalinowski J."/>
            <person name="Luzhetska M."/>
            <person name="Puhler A."/>
            <person name="Szczepanowski R."/>
            <person name="Bechthold A."/>
            <person name="Ruckert C."/>
        </authorList>
    </citation>
    <scope>NUCLEOTIDE SEQUENCE [LARGE SCALE GENOMIC DNA]</scope>
    <source>
        <strain evidence="3">ATCC 51144 / DSM 44229 / JCM 9112 / NBRC 15066 / NRRL 15764</strain>
    </source>
</reference>
<feature type="transmembrane region" description="Helical" evidence="1">
    <location>
        <begin position="175"/>
        <end position="195"/>
    </location>
</feature>
<name>K0JSU5_SACES</name>
<feature type="transmembrane region" description="Helical" evidence="1">
    <location>
        <begin position="27"/>
        <end position="45"/>
    </location>
</feature>
<feature type="transmembrane region" description="Helical" evidence="1">
    <location>
        <begin position="207"/>
        <end position="225"/>
    </location>
</feature>
<dbReference type="AlphaFoldDB" id="K0JSU5"/>
<protein>
    <submittedName>
        <fullName evidence="2">Uncharacterized protein</fullName>
    </submittedName>
</protein>
<dbReference type="OrthoDB" id="3379031at2"/>
<proteinExistence type="predicted"/>